<keyword evidence="5" id="KW-1185">Reference proteome</keyword>
<dbReference type="EMBL" id="CYKH01002080">
    <property type="protein sequence ID" value="CUG92734.1"/>
    <property type="molecule type" value="Genomic_DNA"/>
</dbReference>
<dbReference type="GO" id="GO:0003842">
    <property type="term" value="F:L-glutamate gamma-semialdehyde dehydrogenase activity"/>
    <property type="evidence" value="ECO:0007669"/>
    <property type="project" value="TreeGrafter"/>
</dbReference>
<keyword evidence="2" id="KW-0520">NAD</keyword>
<dbReference type="InterPro" id="IPR016161">
    <property type="entry name" value="Ald_DH/histidinol_DH"/>
</dbReference>
<dbReference type="VEuPathDB" id="TriTrypDB:BSAL_39100"/>
<feature type="domain" description="Aldehyde dehydrogenase" evidence="3">
    <location>
        <begin position="69"/>
        <end position="285"/>
    </location>
</feature>
<dbReference type="InterPro" id="IPR050485">
    <property type="entry name" value="Proline_metab_enzyme"/>
</dbReference>
<dbReference type="InterPro" id="IPR016162">
    <property type="entry name" value="Ald_DH_N"/>
</dbReference>
<evidence type="ECO:0000313" key="4">
    <source>
        <dbReference type="EMBL" id="CUG92734.1"/>
    </source>
</evidence>
<reference evidence="5" key="1">
    <citation type="submission" date="2015-09" db="EMBL/GenBank/DDBJ databases">
        <authorList>
            <consortium name="Pathogen Informatics"/>
        </authorList>
    </citation>
    <scope>NUCLEOTIDE SEQUENCE [LARGE SCALE GENOMIC DNA]</scope>
    <source>
        <strain evidence="5">Lake Konstanz</strain>
    </source>
</reference>
<evidence type="ECO:0000256" key="1">
    <source>
        <dbReference type="ARBA" id="ARBA00023002"/>
    </source>
</evidence>
<dbReference type="PANTHER" id="PTHR42862">
    <property type="entry name" value="DELTA-1-PYRROLINE-5-CARBOXYLATE DEHYDROGENASE 1, ISOFORM A-RELATED"/>
    <property type="match status" value="1"/>
</dbReference>
<dbReference type="OrthoDB" id="5322683at2759"/>
<dbReference type="InterPro" id="IPR015590">
    <property type="entry name" value="Aldehyde_DH_dom"/>
</dbReference>
<evidence type="ECO:0000256" key="2">
    <source>
        <dbReference type="ARBA" id="ARBA00023027"/>
    </source>
</evidence>
<keyword evidence="1" id="KW-0560">Oxidoreductase</keyword>
<dbReference type="GO" id="GO:0010133">
    <property type="term" value="P:L-proline catabolic process to L-glutamate"/>
    <property type="evidence" value="ECO:0007669"/>
    <property type="project" value="TreeGrafter"/>
</dbReference>
<name>A0A0S4JRC0_BODSA</name>
<organism evidence="4 5">
    <name type="scientific">Bodo saltans</name>
    <name type="common">Flagellated protozoan</name>
    <dbReference type="NCBI Taxonomy" id="75058"/>
    <lineage>
        <taxon>Eukaryota</taxon>
        <taxon>Discoba</taxon>
        <taxon>Euglenozoa</taxon>
        <taxon>Kinetoplastea</taxon>
        <taxon>Metakinetoplastina</taxon>
        <taxon>Eubodonida</taxon>
        <taxon>Bodonidae</taxon>
        <taxon>Bodo</taxon>
    </lineage>
</organism>
<dbReference type="SUPFAM" id="SSF53720">
    <property type="entry name" value="ALDH-like"/>
    <property type="match status" value="1"/>
</dbReference>
<dbReference type="Pfam" id="PF00171">
    <property type="entry name" value="Aldedh"/>
    <property type="match status" value="1"/>
</dbReference>
<dbReference type="Proteomes" id="UP000051952">
    <property type="component" value="Unassembled WGS sequence"/>
</dbReference>
<dbReference type="AlphaFoldDB" id="A0A0S4JRC0"/>
<evidence type="ECO:0000259" key="3">
    <source>
        <dbReference type="Pfam" id="PF00171"/>
    </source>
</evidence>
<gene>
    <name evidence="4" type="ORF">BSAL_39100</name>
</gene>
<dbReference type="Gene3D" id="3.40.605.10">
    <property type="entry name" value="Aldehyde Dehydrogenase, Chain A, domain 1"/>
    <property type="match status" value="1"/>
</dbReference>
<dbReference type="GO" id="GO:0005759">
    <property type="term" value="C:mitochondrial matrix"/>
    <property type="evidence" value="ECO:0007669"/>
    <property type="project" value="TreeGrafter"/>
</dbReference>
<protein>
    <submittedName>
        <fullName evidence="4">Delta-1-pyrroline-5-carboxylate dehydrogenase, putative</fullName>
    </submittedName>
</protein>
<accession>A0A0S4JRC0</accession>
<proteinExistence type="predicted"/>
<dbReference type="PANTHER" id="PTHR42862:SF1">
    <property type="entry name" value="DELTA-1-PYRROLINE-5-CARBOXYLATE DEHYDROGENASE 2, ISOFORM A-RELATED"/>
    <property type="match status" value="1"/>
</dbReference>
<sequence length="324" mass="35611">MLRRTFLKNFAGSFGAVAVGEMSNERMDSFAPGSKDRAAMEVACATVRATTLDCPIMIDGKEFRTTNVFKRTAPSDHSVHLATGYNADKALAEAAVKSSLQAHYSWSRTSFQDRCAVILKAAHLITAKYRAQVQANTMLGQSKNAWQAEIDCVAEAADFLRFNVKYAQQIYAEQPLTTSNASIWNMTEYRPLEGFVAAVSPFNFTAIGVNLALAPVLMGNTVIWKPSPNAILSSFHMYKIFEGFLKRPAFLPESLILFLVSQMLCQRTSLSSRCLAVSPSLGRQMSSTRLTKRLHRTLVSTGAILASVVKPVARTSTSCTRRAM</sequence>
<evidence type="ECO:0000313" key="5">
    <source>
        <dbReference type="Proteomes" id="UP000051952"/>
    </source>
</evidence>